<reference evidence="12" key="1">
    <citation type="submission" date="2023-07" db="EMBL/GenBank/DDBJ databases">
        <title>Black Yeasts Isolated from many extreme environments.</title>
        <authorList>
            <person name="Coleine C."/>
            <person name="Stajich J.E."/>
            <person name="Selbmann L."/>
        </authorList>
    </citation>
    <scope>NUCLEOTIDE SEQUENCE</scope>
    <source>
        <strain evidence="12">CCFEE 5485</strain>
    </source>
</reference>
<dbReference type="InterPro" id="IPR029058">
    <property type="entry name" value="AB_hydrolase_fold"/>
</dbReference>
<evidence type="ECO:0000256" key="9">
    <source>
        <dbReference type="ARBA" id="ARBA00034075"/>
    </source>
</evidence>
<evidence type="ECO:0000256" key="10">
    <source>
        <dbReference type="SAM" id="MobiDB-lite"/>
    </source>
</evidence>
<keyword evidence="8" id="KW-0624">Polysaccharide degradation</keyword>
<evidence type="ECO:0000256" key="11">
    <source>
        <dbReference type="SAM" id="SignalP"/>
    </source>
</evidence>
<dbReference type="PANTHER" id="PTHR38050:SF2">
    <property type="entry name" value="FERULOYL ESTERASE C-RELATED"/>
    <property type="match status" value="1"/>
</dbReference>
<feature type="compositionally biased region" description="Low complexity" evidence="10">
    <location>
        <begin position="476"/>
        <end position="528"/>
    </location>
</feature>
<evidence type="ECO:0000256" key="1">
    <source>
        <dbReference type="ARBA" id="ARBA00004613"/>
    </source>
</evidence>
<keyword evidence="3" id="KW-0964">Secreted</keyword>
<evidence type="ECO:0000256" key="4">
    <source>
        <dbReference type="ARBA" id="ARBA00022651"/>
    </source>
</evidence>
<keyword evidence="6" id="KW-0378">Hydrolase</keyword>
<evidence type="ECO:0000256" key="6">
    <source>
        <dbReference type="ARBA" id="ARBA00022801"/>
    </source>
</evidence>
<keyword evidence="4" id="KW-0858">Xylan degradation</keyword>
<dbReference type="GO" id="GO:0005576">
    <property type="term" value="C:extracellular region"/>
    <property type="evidence" value="ECO:0007669"/>
    <property type="project" value="UniProtKB-SubCell"/>
</dbReference>
<dbReference type="SUPFAM" id="SSF53474">
    <property type="entry name" value="alpha/beta-Hydrolases"/>
    <property type="match status" value="1"/>
</dbReference>
<keyword evidence="5 11" id="KW-0732">Signal</keyword>
<comment type="caution">
    <text evidence="12">The sequence shown here is derived from an EMBL/GenBank/DDBJ whole genome shotgun (WGS) entry which is preliminary data.</text>
</comment>
<dbReference type="AlphaFoldDB" id="A0AAE0WK11"/>
<dbReference type="EMBL" id="JAUTXT010000027">
    <property type="protein sequence ID" value="KAK3673143.1"/>
    <property type="molecule type" value="Genomic_DNA"/>
</dbReference>
<protein>
    <recommendedName>
        <fullName evidence="2">feruloyl esterase</fullName>
        <ecNumber evidence="2">3.1.1.73</ecNumber>
    </recommendedName>
</protein>
<sequence>MARLRGFRSLAQAITLGFLVRATIAQSCTGTASSGLPATCGASQSGNIGTYTDACGSNYTIFCSSDSQPGPVGTATALTIQACMQACDGYSGCVAAVLQGSTCSFKTQLTTISTAANSIVLVKYAPNPAYPSPVPAASYVNASTGCGSALPAGLSPYGQSVRYSIISPADGLNRTYLVKIPQYYSANAASPLILAFPGHGSSAAAIEQLTGLSGSSYNSYGIVVYVDPYGPPGGFESDPDYAPGGIESSVNDISFVKNLIANMTASFCIDTGAIMATGHDNGGGLVNVLACDPVTSISIAVFAPNSAAVYSGILSSTNPNVFTMRPLGTPVQGNCTPGRNNVPIIEFHGTNDNSIPYLGSITQASYALPAIPHWVQAWSVRQGYGNASISTNIATTVQGDSVTMFQFGGNSGALGIVTHYQLGNWTHNWPNPGIDNTAPINAGLLAMNYMYTFTNYTRTPVFNPPNSTVGVLPTASPTSSTTSSSSTSSSSTSSSSTSSSSTSSSSISTSVSTSSGSSATSGTGSSLSTSNVIHYRDHECDRHYISKQYFHQPDWDTHNDYYYDNYSNFFSPYDRYD</sequence>
<feature type="signal peptide" evidence="11">
    <location>
        <begin position="1"/>
        <end position="25"/>
    </location>
</feature>
<dbReference type="PANTHER" id="PTHR38050">
    <property type="match status" value="1"/>
</dbReference>
<dbReference type="GO" id="GO:0045493">
    <property type="term" value="P:xylan catabolic process"/>
    <property type="evidence" value="ECO:0007669"/>
    <property type="project" value="UniProtKB-KW"/>
</dbReference>
<organism evidence="12 13">
    <name type="scientific">Recurvomyces mirabilis</name>
    <dbReference type="NCBI Taxonomy" id="574656"/>
    <lineage>
        <taxon>Eukaryota</taxon>
        <taxon>Fungi</taxon>
        <taxon>Dikarya</taxon>
        <taxon>Ascomycota</taxon>
        <taxon>Pezizomycotina</taxon>
        <taxon>Dothideomycetes</taxon>
        <taxon>Dothideomycetidae</taxon>
        <taxon>Mycosphaerellales</taxon>
        <taxon>Teratosphaeriaceae</taxon>
        <taxon>Recurvomyces</taxon>
    </lineage>
</organism>
<evidence type="ECO:0000313" key="13">
    <source>
        <dbReference type="Proteomes" id="UP001274830"/>
    </source>
</evidence>
<evidence type="ECO:0000256" key="2">
    <source>
        <dbReference type="ARBA" id="ARBA00013091"/>
    </source>
</evidence>
<feature type="region of interest" description="Disordered" evidence="10">
    <location>
        <begin position="472"/>
        <end position="528"/>
    </location>
</feature>
<evidence type="ECO:0000256" key="8">
    <source>
        <dbReference type="ARBA" id="ARBA00023326"/>
    </source>
</evidence>
<evidence type="ECO:0000256" key="5">
    <source>
        <dbReference type="ARBA" id="ARBA00022729"/>
    </source>
</evidence>
<accession>A0AAE0WK11</accession>
<dbReference type="GO" id="GO:0030600">
    <property type="term" value="F:feruloyl esterase activity"/>
    <property type="evidence" value="ECO:0007669"/>
    <property type="project" value="UniProtKB-EC"/>
</dbReference>
<name>A0AAE0WK11_9PEZI</name>
<comment type="subcellular location">
    <subcellularLocation>
        <location evidence="1">Secreted</location>
    </subcellularLocation>
</comment>
<gene>
    <name evidence="12" type="ORF">LTR78_006983</name>
</gene>
<evidence type="ECO:0000313" key="12">
    <source>
        <dbReference type="EMBL" id="KAK3673143.1"/>
    </source>
</evidence>
<proteinExistence type="predicted"/>
<keyword evidence="7" id="KW-0119">Carbohydrate metabolism</keyword>
<keyword evidence="13" id="KW-1185">Reference proteome</keyword>
<dbReference type="Gene3D" id="3.40.50.1820">
    <property type="entry name" value="alpha/beta hydrolase"/>
    <property type="match status" value="1"/>
</dbReference>
<dbReference type="EC" id="3.1.1.73" evidence="2"/>
<dbReference type="Proteomes" id="UP001274830">
    <property type="component" value="Unassembled WGS sequence"/>
</dbReference>
<feature type="chain" id="PRO_5042208119" description="feruloyl esterase" evidence="11">
    <location>
        <begin position="26"/>
        <end position="577"/>
    </location>
</feature>
<comment type="catalytic activity">
    <reaction evidence="9">
        <text>feruloyl-polysaccharide + H2O = ferulate + polysaccharide.</text>
        <dbReference type="EC" id="3.1.1.73"/>
    </reaction>
</comment>
<evidence type="ECO:0000256" key="3">
    <source>
        <dbReference type="ARBA" id="ARBA00022525"/>
    </source>
</evidence>
<dbReference type="InterPro" id="IPR043595">
    <property type="entry name" value="FaeB/C/D"/>
</dbReference>
<evidence type="ECO:0000256" key="7">
    <source>
        <dbReference type="ARBA" id="ARBA00023277"/>
    </source>
</evidence>